<organism evidence="2 3">
    <name type="scientific">Oceanispirochaeta crateris</name>
    <dbReference type="NCBI Taxonomy" id="2518645"/>
    <lineage>
        <taxon>Bacteria</taxon>
        <taxon>Pseudomonadati</taxon>
        <taxon>Spirochaetota</taxon>
        <taxon>Spirochaetia</taxon>
        <taxon>Spirochaetales</taxon>
        <taxon>Spirochaetaceae</taxon>
        <taxon>Oceanispirochaeta</taxon>
    </lineage>
</organism>
<gene>
    <name evidence="2" type="ORF">EXM22_11215</name>
</gene>
<sequence>MFRHGYIYHDILAEVGPLNDGKVRNHRSLQLIYGVNKPYRIRLKGEWQDVRICLVDQGFDHFISGEDDWQICFFIYPDSQLGHLFKSEILKGASVSILSQDKNPSLINTEQPAVRPMSLADLRGLLETFIFVFTGRKAYPRTGLATVSVLSRLILTMTDLTLSEVARALNRNPEDLALDFKRETEMDIRTWLLHNRMIRFFDFLEKEDRIPGPADLEKIARANGISGLNGLDRLFEDFFGMPYMRWVNSEKGTVVLTESVPTFLTYR</sequence>
<dbReference type="InterPro" id="IPR018060">
    <property type="entry name" value="HTH_AraC"/>
</dbReference>
<dbReference type="Proteomes" id="UP000324209">
    <property type="component" value="Chromosome"/>
</dbReference>
<reference evidence="2 3" key="1">
    <citation type="submission" date="2019-02" db="EMBL/GenBank/DDBJ databases">
        <title>Complete Genome Sequence and Methylome Analysis of free living Spirochaetas.</title>
        <authorList>
            <person name="Fomenkov A."/>
            <person name="Dubinina G."/>
            <person name="Leshcheva N."/>
            <person name="Mikheeva N."/>
            <person name="Grabovich M."/>
            <person name="Vincze T."/>
            <person name="Roberts R.J."/>
        </authorList>
    </citation>
    <scope>NUCLEOTIDE SEQUENCE [LARGE SCALE GENOMIC DNA]</scope>
    <source>
        <strain evidence="2 3">K2</strain>
    </source>
</reference>
<dbReference type="AlphaFoldDB" id="A0A5C1QPM9"/>
<dbReference type="KEGG" id="ock:EXM22_11215"/>
<evidence type="ECO:0000313" key="3">
    <source>
        <dbReference type="Proteomes" id="UP000324209"/>
    </source>
</evidence>
<dbReference type="EMBL" id="CP036150">
    <property type="protein sequence ID" value="QEN08526.1"/>
    <property type="molecule type" value="Genomic_DNA"/>
</dbReference>
<feature type="domain" description="HTH araC/xylS-type" evidence="1">
    <location>
        <begin position="144"/>
        <end position="249"/>
    </location>
</feature>
<dbReference type="OrthoDB" id="9820593at2"/>
<dbReference type="GO" id="GO:0003700">
    <property type="term" value="F:DNA-binding transcription factor activity"/>
    <property type="evidence" value="ECO:0007669"/>
    <property type="project" value="InterPro"/>
</dbReference>
<protein>
    <recommendedName>
        <fullName evidence="1">HTH araC/xylS-type domain-containing protein</fullName>
    </recommendedName>
</protein>
<proteinExistence type="predicted"/>
<evidence type="ECO:0000313" key="2">
    <source>
        <dbReference type="EMBL" id="QEN08526.1"/>
    </source>
</evidence>
<accession>A0A5C1QPM9</accession>
<dbReference type="GO" id="GO:0043565">
    <property type="term" value="F:sequence-specific DNA binding"/>
    <property type="evidence" value="ECO:0007669"/>
    <property type="project" value="InterPro"/>
</dbReference>
<dbReference type="PROSITE" id="PS01124">
    <property type="entry name" value="HTH_ARAC_FAMILY_2"/>
    <property type="match status" value="1"/>
</dbReference>
<dbReference type="Gene3D" id="1.10.10.60">
    <property type="entry name" value="Homeodomain-like"/>
    <property type="match status" value="1"/>
</dbReference>
<name>A0A5C1QPM9_9SPIO</name>
<evidence type="ECO:0000259" key="1">
    <source>
        <dbReference type="PROSITE" id="PS01124"/>
    </source>
</evidence>
<dbReference type="RefSeq" id="WP_149486607.1">
    <property type="nucleotide sequence ID" value="NZ_CP036150.1"/>
</dbReference>
<keyword evidence="3" id="KW-1185">Reference proteome</keyword>